<name>A0AAE3KRJ8_9CYAN</name>
<feature type="signal peptide" evidence="1">
    <location>
        <begin position="1"/>
        <end position="24"/>
    </location>
</feature>
<feature type="chain" id="PRO_5042202875" evidence="1">
    <location>
        <begin position="25"/>
        <end position="180"/>
    </location>
</feature>
<dbReference type="NCBIfam" id="TIGR02595">
    <property type="entry name" value="PEP_CTERM"/>
    <property type="match status" value="1"/>
</dbReference>
<dbReference type="AlphaFoldDB" id="A0AAE3KRJ8"/>
<dbReference type="Proteomes" id="UP001204953">
    <property type="component" value="Unassembled WGS sequence"/>
</dbReference>
<evidence type="ECO:0000313" key="2">
    <source>
        <dbReference type="EMBL" id="MCP2728507.1"/>
    </source>
</evidence>
<proteinExistence type="predicted"/>
<evidence type="ECO:0000256" key="1">
    <source>
        <dbReference type="SAM" id="SignalP"/>
    </source>
</evidence>
<evidence type="ECO:0000313" key="3">
    <source>
        <dbReference type="Proteomes" id="UP001204953"/>
    </source>
</evidence>
<protein>
    <submittedName>
        <fullName evidence="2">PEP-CTERM sorting domain-containing protein</fullName>
    </submittedName>
</protein>
<sequence length="180" mass="19404">MRSLATTAVACLLLAQSICTKAEAGTIINLTQGQWEVTGSDTANWNGSDLFFESQVANGTDFEITGYFDWYSNQTYRGRELFSGTYTANGFLNFTGFQLINPIAIQLANYQAEVLSPSQIGNGTWRGGGISGTWVATNPTAILEPNPDSVTVPEPSSVFSLGIVAVAGTILKWYTKRKAL</sequence>
<gene>
    <name evidence="2" type="ORF">NJ959_08460</name>
</gene>
<accession>A0AAE3KRJ8</accession>
<reference evidence="2" key="1">
    <citation type="submission" date="2022-06" db="EMBL/GenBank/DDBJ databases">
        <title>New cyanobacteria of genus Symplocastrum in benthos of Lake Baikal.</title>
        <authorList>
            <person name="Sorokovikova E."/>
            <person name="Tikhonova I."/>
            <person name="Krasnopeev A."/>
            <person name="Evseev P."/>
            <person name="Gladkikh A."/>
            <person name="Belykh O."/>
        </authorList>
    </citation>
    <scope>NUCLEOTIDE SEQUENCE</scope>
    <source>
        <strain evidence="2">BBK-W-15</strain>
    </source>
</reference>
<dbReference type="RefSeq" id="WP_254011301.1">
    <property type="nucleotide sequence ID" value="NZ_JAMZMM010000058.1"/>
</dbReference>
<keyword evidence="3" id="KW-1185">Reference proteome</keyword>
<comment type="caution">
    <text evidence="2">The sequence shown here is derived from an EMBL/GenBank/DDBJ whole genome shotgun (WGS) entry which is preliminary data.</text>
</comment>
<dbReference type="EMBL" id="JAMZMM010000058">
    <property type="protein sequence ID" value="MCP2728507.1"/>
    <property type="molecule type" value="Genomic_DNA"/>
</dbReference>
<dbReference type="InterPro" id="IPR013424">
    <property type="entry name" value="Ice-binding_C"/>
</dbReference>
<organism evidence="2 3">
    <name type="scientific">Limnofasciculus baicalensis BBK-W-15</name>
    <dbReference type="NCBI Taxonomy" id="2699891"/>
    <lineage>
        <taxon>Bacteria</taxon>
        <taxon>Bacillati</taxon>
        <taxon>Cyanobacteriota</taxon>
        <taxon>Cyanophyceae</taxon>
        <taxon>Coleofasciculales</taxon>
        <taxon>Coleofasciculaceae</taxon>
        <taxon>Limnofasciculus</taxon>
        <taxon>Limnofasciculus baicalensis</taxon>
    </lineage>
</organism>
<keyword evidence="1" id="KW-0732">Signal</keyword>